<evidence type="ECO:0000256" key="6">
    <source>
        <dbReference type="ARBA" id="ARBA00022989"/>
    </source>
</evidence>
<dbReference type="InterPro" id="IPR013783">
    <property type="entry name" value="Ig-like_fold"/>
</dbReference>
<dbReference type="FunFam" id="2.60.40.10:FF:000017">
    <property type="entry name" value="Down syndrome cell adhesion molecule b"/>
    <property type="match status" value="1"/>
</dbReference>
<evidence type="ECO:0000256" key="2">
    <source>
        <dbReference type="ARBA" id="ARBA00022692"/>
    </source>
</evidence>
<evidence type="ECO:0000259" key="13">
    <source>
        <dbReference type="PROSITE" id="PS50853"/>
    </source>
</evidence>
<feature type="domain" description="Ig-like" evidence="12">
    <location>
        <begin position="1017"/>
        <end position="1114"/>
    </location>
</feature>
<dbReference type="HOGENOM" id="CLU_001038_4_0_1"/>
<feature type="domain" description="Ig-like" evidence="12">
    <location>
        <begin position="310"/>
        <end position="395"/>
    </location>
</feature>
<feature type="domain" description="Fibronectin type-III" evidence="13">
    <location>
        <begin position="1219"/>
        <end position="1319"/>
    </location>
</feature>
<dbReference type="GO" id="GO:0098609">
    <property type="term" value="P:cell-cell adhesion"/>
    <property type="evidence" value="ECO:0007669"/>
    <property type="project" value="TreeGrafter"/>
</dbReference>
<evidence type="ECO:0000256" key="4">
    <source>
        <dbReference type="ARBA" id="ARBA00022737"/>
    </source>
</evidence>
<feature type="domain" description="Fibronectin type-III" evidence="13">
    <location>
        <begin position="1720"/>
        <end position="1815"/>
    </location>
</feature>
<feature type="domain" description="Fibronectin type-III" evidence="13">
    <location>
        <begin position="1623"/>
        <end position="1716"/>
    </location>
</feature>
<evidence type="ECO:0008006" key="16">
    <source>
        <dbReference type="Google" id="ProtNLM"/>
    </source>
</evidence>
<evidence type="ECO:0000256" key="1">
    <source>
        <dbReference type="ARBA" id="ARBA00004479"/>
    </source>
</evidence>
<keyword evidence="2 11" id="KW-0812">Transmembrane</keyword>
<dbReference type="SMART" id="SM00060">
    <property type="entry name" value="FN3"/>
    <property type="match status" value="6"/>
</dbReference>
<feature type="domain" description="Ig-like" evidence="12">
    <location>
        <begin position="401"/>
        <end position="488"/>
    </location>
</feature>
<dbReference type="InterPro" id="IPR003598">
    <property type="entry name" value="Ig_sub2"/>
</dbReference>
<dbReference type="InterPro" id="IPR056754">
    <property type="entry name" value="DSCAM/DSCAML_C"/>
</dbReference>
<dbReference type="FunFam" id="2.60.40.10:FF:000333">
    <property type="entry name" value="Down syndrome cell adhesion molecule"/>
    <property type="match status" value="4"/>
</dbReference>
<feature type="domain" description="Ig-like" evidence="12">
    <location>
        <begin position="8"/>
        <end position="103"/>
    </location>
</feature>
<dbReference type="PANTHER" id="PTHR44170">
    <property type="entry name" value="PROTEIN SIDEKICK"/>
    <property type="match status" value="1"/>
</dbReference>
<dbReference type="FunFam" id="2.60.40.10:FF:000104">
    <property type="entry name" value="Down syndrome cell adhesion molecule b"/>
    <property type="match status" value="1"/>
</dbReference>
<organism evidence="14 15">
    <name type="scientific">Strigamia maritima</name>
    <name type="common">European centipede</name>
    <name type="synonym">Geophilus maritimus</name>
    <dbReference type="NCBI Taxonomy" id="126957"/>
    <lineage>
        <taxon>Eukaryota</taxon>
        <taxon>Metazoa</taxon>
        <taxon>Ecdysozoa</taxon>
        <taxon>Arthropoda</taxon>
        <taxon>Myriapoda</taxon>
        <taxon>Chilopoda</taxon>
        <taxon>Pleurostigmophora</taxon>
        <taxon>Geophilomorpha</taxon>
        <taxon>Linotaeniidae</taxon>
        <taxon>Strigamia</taxon>
    </lineage>
</organism>
<feature type="compositionally biased region" description="Basic and acidic residues" evidence="10">
    <location>
        <begin position="1899"/>
        <end position="1914"/>
    </location>
</feature>
<dbReference type="SMART" id="SM00409">
    <property type="entry name" value="IG"/>
    <property type="match status" value="12"/>
</dbReference>
<dbReference type="EnsemblMetazoa" id="SMAR005038-RA">
    <property type="protein sequence ID" value="SMAR005038-PA"/>
    <property type="gene ID" value="SMAR005038"/>
</dbReference>
<evidence type="ECO:0000256" key="8">
    <source>
        <dbReference type="ARBA" id="ARBA00023157"/>
    </source>
</evidence>
<feature type="transmembrane region" description="Helical" evidence="11">
    <location>
        <begin position="1838"/>
        <end position="1860"/>
    </location>
</feature>
<accession>T1IV47</accession>
<dbReference type="InterPro" id="IPR007110">
    <property type="entry name" value="Ig-like_dom"/>
</dbReference>
<dbReference type="EMBL" id="JH431575">
    <property type="status" value="NOT_ANNOTATED_CDS"/>
    <property type="molecule type" value="Genomic_DNA"/>
</dbReference>
<feature type="domain" description="Fibronectin type-III" evidence="13">
    <location>
        <begin position="1324"/>
        <end position="1419"/>
    </location>
</feature>
<dbReference type="InterPro" id="IPR003599">
    <property type="entry name" value="Ig_sub"/>
</dbReference>
<keyword evidence="7 11" id="KW-0472">Membrane</keyword>
<dbReference type="PANTHER" id="PTHR44170:SF56">
    <property type="entry name" value="FIBRONECTIN TYPE-III DOMAIN-CONTAINING PROTEIN"/>
    <property type="match status" value="1"/>
</dbReference>
<dbReference type="GO" id="GO:0030154">
    <property type="term" value="P:cell differentiation"/>
    <property type="evidence" value="ECO:0007669"/>
    <property type="project" value="UniProtKB-ARBA"/>
</dbReference>
<dbReference type="GO" id="GO:0009653">
    <property type="term" value="P:anatomical structure morphogenesis"/>
    <property type="evidence" value="ECO:0007669"/>
    <property type="project" value="UniProtKB-ARBA"/>
</dbReference>
<dbReference type="InterPro" id="IPR036179">
    <property type="entry name" value="Ig-like_dom_sf"/>
</dbReference>
<dbReference type="eggNOG" id="KOG3510">
    <property type="taxonomic scope" value="Eukaryota"/>
</dbReference>
<feature type="domain" description="Ig-like" evidence="12">
    <location>
        <begin position="643"/>
        <end position="720"/>
    </location>
</feature>
<reference evidence="15" key="1">
    <citation type="submission" date="2011-05" db="EMBL/GenBank/DDBJ databases">
        <authorList>
            <person name="Richards S.R."/>
            <person name="Qu J."/>
            <person name="Jiang H."/>
            <person name="Jhangiani S.N."/>
            <person name="Agravi P."/>
            <person name="Goodspeed R."/>
            <person name="Gross S."/>
            <person name="Mandapat C."/>
            <person name="Jackson L."/>
            <person name="Mathew T."/>
            <person name="Pu L."/>
            <person name="Thornton R."/>
            <person name="Saada N."/>
            <person name="Wilczek-Boney K.B."/>
            <person name="Lee S."/>
            <person name="Kovar C."/>
            <person name="Wu Y."/>
            <person name="Scherer S.E."/>
            <person name="Worley K.C."/>
            <person name="Muzny D.M."/>
            <person name="Gibbs R."/>
        </authorList>
    </citation>
    <scope>NUCLEOTIDE SEQUENCE</scope>
    <source>
        <strain evidence="15">Brora</strain>
    </source>
</reference>
<keyword evidence="8" id="KW-1015">Disulfide bond</keyword>
<evidence type="ECO:0000256" key="11">
    <source>
        <dbReference type="SAM" id="Phobius"/>
    </source>
</evidence>
<feature type="domain" description="Ig-like" evidence="12">
    <location>
        <begin position="916"/>
        <end position="1006"/>
    </location>
</feature>
<evidence type="ECO:0000259" key="12">
    <source>
        <dbReference type="PROSITE" id="PS50835"/>
    </source>
</evidence>
<feature type="region of interest" description="Disordered" evidence="10">
    <location>
        <begin position="1899"/>
        <end position="1920"/>
    </location>
</feature>
<keyword evidence="15" id="KW-1185">Reference proteome</keyword>
<protein>
    <recommendedName>
        <fullName evidence="16">Down syndrome cell adhesion molecule-like protein Dscam2</fullName>
    </recommendedName>
</protein>
<dbReference type="Proteomes" id="UP000014500">
    <property type="component" value="Unassembled WGS sequence"/>
</dbReference>
<name>T1IV47_STRMM</name>
<keyword evidence="4" id="KW-0677">Repeat</keyword>
<comment type="subcellular location">
    <subcellularLocation>
        <location evidence="1">Membrane</location>
        <topology evidence="1">Single-pass type I membrane protein</topology>
    </subcellularLocation>
</comment>
<evidence type="ECO:0000256" key="7">
    <source>
        <dbReference type="ARBA" id="ARBA00023136"/>
    </source>
</evidence>
<evidence type="ECO:0000256" key="9">
    <source>
        <dbReference type="ARBA" id="ARBA00023319"/>
    </source>
</evidence>
<keyword evidence="5" id="KW-0130">Cell adhesion</keyword>
<proteinExistence type="predicted"/>
<feature type="domain" description="Ig-like" evidence="12">
    <location>
        <begin position="217"/>
        <end position="306"/>
    </location>
</feature>
<evidence type="ECO:0000313" key="14">
    <source>
        <dbReference type="EnsemblMetazoa" id="SMAR005038-PA"/>
    </source>
</evidence>
<keyword evidence="3" id="KW-0732">Signal</keyword>
<evidence type="ECO:0000313" key="15">
    <source>
        <dbReference type="Proteomes" id="UP000014500"/>
    </source>
</evidence>
<dbReference type="Gene3D" id="2.60.40.10">
    <property type="entry name" value="Immunoglobulins"/>
    <property type="match status" value="18"/>
</dbReference>
<evidence type="ECO:0000256" key="3">
    <source>
        <dbReference type="ARBA" id="ARBA00022729"/>
    </source>
</evidence>
<dbReference type="Pfam" id="PF00041">
    <property type="entry name" value="fn3"/>
    <property type="match status" value="5"/>
</dbReference>
<evidence type="ECO:0000256" key="10">
    <source>
        <dbReference type="SAM" id="MobiDB-lite"/>
    </source>
</evidence>
<evidence type="ECO:0000256" key="5">
    <source>
        <dbReference type="ARBA" id="ARBA00022889"/>
    </source>
</evidence>
<sequence length="2010" mass="222907">MLKLNLKPKFASTFPLYYDFSNTTGGKLLCKAHGEPQPNITWLTVDSSPVTHVPRLRQISSDGTLLFPSFGIDDYRQDVHGVSYRCAATNTLGTIVSTEIKVRGVVNQAFDVHVYDVYAMKGNTAVMRCHIPKFLHSFVNVTAWIKDSVVSITSSDVKATSKYHLVPTGELIIRDIDANDALTTYRCQVYHRLTGEVKTNSNPGRLIVSESQGKVPPKIIFTNADVLVSETEKLFLSCVANGHPTPKYSWSKQTSDGKYEQINANDRVKILSGSLLIENSRVSDGGKYMCIATNEINSNTEIIHVNVVEPLNAVVTPPKVNLDANRAISLNCKVDGLPARNTFWLKDGKTLPKNDIILENNETIHIASMDSQYAGIYQCFAMNELYSTSNAAVLKLGDALPVIVKRFDQQEFQPGSTMLLECVAEGSPIPQFKWSLDNLDITSDRRVKINMRTDGNNKIISAVKINSLKVEDGGIYRCIAESKKGSVEHFARIIIPGKLGIRSNIKYRATEDGIVQIDCPVYGYPIKMIKWEKGEIELFVTVPPKISPFSFRDELIREGARARIQCVVREGDTPLQINWFKDGQPLTTGQDISIFNIDEFSSILMISSISPRHNGNYTCAATNFAGADQHTANLFINDDQFFKGMRAHIVCAVSQGDLPIKFAWLKDGQSISSALGISTRNYDDHSNSLTIESVSSVHTGNYTCVAGNSAAEVTHTAELLVHVAPKITPFSFPQNVFEGRSFIRLSCVVHQGDLPISFHWLKNGKSINLKNNIAVRIIDDYSSILTIENIEKDHAGNYTCVAGNSAASATYSSQLHVHVPPKVVPFSFQDEPLSEGTLVRVSCVVSRGDLPISITWLKDDHVIPAELSVSFKNFDEYSSVLSIDPVKLKHAGNYTCIAQNHAGISTHSAILTTQVPLKWIAEPQDIVSKSGIRISIDCLANGFPEPTVTWKRSPDYYVSSDNLEVVENNEHTTVFPNGTLTFQNIQRYDDGFYVCLASNNIQQYLSKVISVSVQSAPEFVEASIEIRTRKSNDTEIPCEATGNWPIFYSWFVNNEEINIQNTRYKIEEKQDDVNLKSASILRIKWVDKKDSTDFICIAKNEIGEAQLVAHLIVQENPNAPTIETPIKIENQSATLRWTLNYNGNSNITRYIIHYKKDVDRWDAKSNIMTTLGSKTSLIIPALKPATVYNFRIIAESDIGNSSISEVVNAKTDETIPEGVPESIEVESIDANTLRITWKPPVKHLWNGAIRGYNVGYKIHDSLDAYTLTSLEVPEDYTEELIYQLTNLLMYTQYDIIVQAYNSKGKGPISEVVLAMTSEDVPSSAPTDVRCSSLSSKSIYVLWEPPAAETINGILRGYKVMYKPSEEWYDAMIQSKIVDSSKVTINNLEVNTNYSIQILAFTKVGDGVKSIATFCKTHEDVPEPPDAIKVLPSSSDSVIVAWKPPHKSNGALTKYNVYYKPIEDSQKIDIHTQQTEELQRDAVIQSSAINSQSIVIKGLKKNKKYAFWVTANSAIGESPGSSIVAQTVADNIVPAKAASFDTVIKMPWQENIVLPCTAVGVPSPNRKWTIGEHLLKENNRIKIATDGSVVINKAASEDSGNYTCAVYNEHGRDQVTYLVAVEVPPSAPIVDIVSKTRSSIKLQWKAGTTGEKSIRGYLLHYKEVHGVWSTKEIRPEQVLYTLDDLMCGATYQLYMEAFNNIGTGTPSDTVTIMTEGSDVMVPSKDQIIREGSTFVTVHLEGWPTTGCPVKSFSAEYKSFSGREWTLAGAQIRPTQKKLVISGLNPATWYILRLSVEGSGKPTVAEYKFATHTTSGGTLAPDAFDESLSPVYIFQLDPMIFIPAVTLLIVVIIASVVVCFYFKRRSGSVGTPSDDFSDTTTNPGMNTWVRQSHTLPREHFARGHHPEHSSISRRSTDPSPYATSHLTDCLHPDHGKMHPGVPLFHHESFQQFAPAQTNFNPTRAPLMETKFIFPNNSDSHENQIGFGNQENDGYDPPPRGLIPSENVICLVR</sequence>
<dbReference type="Pfam" id="PF25059">
    <property type="entry name" value="FN3_DSCAM-DSCAML_C"/>
    <property type="match status" value="1"/>
</dbReference>
<feature type="domain" description="Ig-like" evidence="12">
    <location>
        <begin position="1533"/>
        <end position="1615"/>
    </location>
</feature>
<feature type="domain" description="Fibronectin type-III" evidence="13">
    <location>
        <begin position="1423"/>
        <end position="1530"/>
    </location>
</feature>
<dbReference type="GO" id="GO:0016020">
    <property type="term" value="C:membrane"/>
    <property type="evidence" value="ECO:0007669"/>
    <property type="project" value="UniProtKB-SubCell"/>
</dbReference>
<feature type="domain" description="Ig-like" evidence="12">
    <location>
        <begin position="544"/>
        <end position="635"/>
    </location>
</feature>
<feature type="domain" description="Fibronectin type-III" evidence="13">
    <location>
        <begin position="1119"/>
        <end position="1214"/>
    </location>
</feature>
<dbReference type="PROSITE" id="PS50835">
    <property type="entry name" value="IG_LIKE"/>
    <property type="match status" value="11"/>
</dbReference>
<dbReference type="PhylomeDB" id="T1IV47"/>
<dbReference type="SMART" id="SM00408">
    <property type="entry name" value="IGc2"/>
    <property type="match status" value="11"/>
</dbReference>
<dbReference type="CDD" id="cd00063">
    <property type="entry name" value="FN3"/>
    <property type="match status" value="5"/>
</dbReference>
<reference evidence="14" key="2">
    <citation type="submission" date="2015-02" db="UniProtKB">
        <authorList>
            <consortium name="EnsemblMetazoa"/>
        </authorList>
    </citation>
    <scope>IDENTIFICATION</scope>
</reference>
<dbReference type="Pfam" id="PF13927">
    <property type="entry name" value="Ig_3"/>
    <property type="match status" value="6"/>
</dbReference>
<feature type="domain" description="Ig-like" evidence="12">
    <location>
        <begin position="725"/>
        <end position="816"/>
    </location>
</feature>
<dbReference type="FunFam" id="2.60.40.10:FF:000093">
    <property type="entry name" value="Down syndrome cell adhesion molecule, isoform B"/>
    <property type="match status" value="1"/>
</dbReference>
<dbReference type="SUPFAM" id="SSF48726">
    <property type="entry name" value="Immunoglobulin"/>
    <property type="match status" value="12"/>
</dbReference>
<dbReference type="InterPro" id="IPR036116">
    <property type="entry name" value="FN3_sf"/>
</dbReference>
<keyword evidence="6 11" id="KW-1133">Transmembrane helix</keyword>
<dbReference type="STRING" id="126957.T1IV47"/>
<dbReference type="PROSITE" id="PS50853">
    <property type="entry name" value="FN3"/>
    <property type="match status" value="6"/>
</dbReference>
<dbReference type="FunFam" id="2.60.40.10:FF:000032">
    <property type="entry name" value="palladin isoform X1"/>
    <property type="match status" value="1"/>
</dbReference>
<dbReference type="InterPro" id="IPR013098">
    <property type="entry name" value="Ig_I-set"/>
</dbReference>
<keyword evidence="9" id="KW-0393">Immunoglobulin domain</keyword>
<dbReference type="SUPFAM" id="SSF49265">
    <property type="entry name" value="Fibronectin type III"/>
    <property type="match status" value="3"/>
</dbReference>
<dbReference type="FunFam" id="2.60.40.10:FF:000028">
    <property type="entry name" value="Neuronal cell adhesion molecule"/>
    <property type="match status" value="1"/>
</dbReference>
<dbReference type="InterPro" id="IPR003961">
    <property type="entry name" value="FN3_dom"/>
</dbReference>
<feature type="domain" description="Ig-like" evidence="12">
    <location>
        <begin position="821"/>
        <end position="912"/>
    </location>
</feature>
<dbReference type="Pfam" id="PF07679">
    <property type="entry name" value="I-set"/>
    <property type="match status" value="4"/>
</dbReference>